<dbReference type="AlphaFoldDB" id="A0A2B7WGW9"/>
<proteinExistence type="predicted"/>
<comment type="caution">
    <text evidence="1">The sequence shown here is derived from an EMBL/GenBank/DDBJ whole genome shotgun (WGS) entry which is preliminary data.</text>
</comment>
<dbReference type="Proteomes" id="UP000224080">
    <property type="component" value="Unassembled WGS sequence"/>
</dbReference>
<dbReference type="GO" id="GO:0005524">
    <property type="term" value="F:ATP binding"/>
    <property type="evidence" value="ECO:0007669"/>
    <property type="project" value="UniProtKB-KW"/>
</dbReference>
<gene>
    <name evidence="1" type="ORF">GX51_06724</name>
</gene>
<sequence>MCLDSLKKATYDKCLPLSADFHNNGNRVKVQQAFMRSENAVDILGGISSTMVPAVLDLALAINGLYYRFDPYTAMGPFTSHTKEKARAAYGRISPARALADGSYSWVLYRSPAGENYVERLLTLHGFWSQLSDPVARIVKGFGSIPSNFVELEKLVTLLEQKPTIANCVDAKAMELRQGDIEFTVTLESLRVEFGIASQEPQLFDGSIKENVKYARLEASGAEVIEAYRRAHLEYSSFTRKSANVISKSQAGSGSASHLRVCF</sequence>
<dbReference type="Gene3D" id="3.40.50.300">
    <property type="entry name" value="P-loop containing nucleotide triphosphate hydrolases"/>
    <property type="match status" value="1"/>
</dbReference>
<evidence type="ECO:0000313" key="2">
    <source>
        <dbReference type="Proteomes" id="UP000224080"/>
    </source>
</evidence>
<protein>
    <submittedName>
        <fullName evidence="1">ABC transporter ATP-binding protein</fullName>
    </submittedName>
</protein>
<name>A0A2B7WGW9_9EURO</name>
<dbReference type="InterPro" id="IPR027417">
    <property type="entry name" value="P-loop_NTPase"/>
</dbReference>
<keyword evidence="1" id="KW-0547">Nucleotide-binding</keyword>
<keyword evidence="1" id="KW-0067">ATP-binding</keyword>
<dbReference type="STRING" id="2060905.A0A2B7WGW9"/>
<accession>A0A2B7WGW9</accession>
<evidence type="ECO:0000313" key="1">
    <source>
        <dbReference type="EMBL" id="PGG98583.1"/>
    </source>
</evidence>
<organism evidence="1 2">
    <name type="scientific">Blastomyces parvus</name>
    <dbReference type="NCBI Taxonomy" id="2060905"/>
    <lineage>
        <taxon>Eukaryota</taxon>
        <taxon>Fungi</taxon>
        <taxon>Dikarya</taxon>
        <taxon>Ascomycota</taxon>
        <taxon>Pezizomycotina</taxon>
        <taxon>Eurotiomycetes</taxon>
        <taxon>Eurotiomycetidae</taxon>
        <taxon>Onygenales</taxon>
        <taxon>Ajellomycetaceae</taxon>
        <taxon>Blastomyces</taxon>
    </lineage>
</organism>
<dbReference type="OrthoDB" id="6500128at2759"/>
<keyword evidence="2" id="KW-1185">Reference proteome</keyword>
<dbReference type="EMBL" id="PDNC01000117">
    <property type="protein sequence ID" value="PGG98583.1"/>
    <property type="molecule type" value="Genomic_DNA"/>
</dbReference>
<reference evidence="1 2" key="1">
    <citation type="submission" date="2017-10" db="EMBL/GenBank/DDBJ databases">
        <title>Comparative genomics in systemic dimorphic fungi from Ajellomycetaceae.</title>
        <authorList>
            <person name="Munoz J.F."/>
            <person name="Mcewen J.G."/>
            <person name="Clay O.K."/>
            <person name="Cuomo C.A."/>
        </authorList>
    </citation>
    <scope>NUCLEOTIDE SEQUENCE [LARGE SCALE GENOMIC DNA]</scope>
    <source>
        <strain evidence="1 2">UAMH130</strain>
    </source>
</reference>